<evidence type="ECO:0000256" key="4">
    <source>
        <dbReference type="PROSITE-ProRule" id="PRU00510"/>
    </source>
</evidence>
<evidence type="ECO:0000256" key="2">
    <source>
        <dbReference type="ARBA" id="ARBA00022771"/>
    </source>
</evidence>
<feature type="domain" description="Zinc finger DksA/TraR C4-type" evidence="5">
    <location>
        <begin position="86"/>
        <end position="120"/>
    </location>
</feature>
<dbReference type="PROSITE" id="PS51128">
    <property type="entry name" value="ZF_DKSA_2"/>
    <property type="match status" value="1"/>
</dbReference>
<dbReference type="SUPFAM" id="SSF57716">
    <property type="entry name" value="Glucocorticoid receptor-like (DNA-binding domain)"/>
    <property type="match status" value="1"/>
</dbReference>
<keyword evidence="2" id="KW-0863">Zinc-finger</keyword>
<dbReference type="EMBL" id="JANRMI010000001">
    <property type="protein sequence ID" value="MDG0814969.1"/>
    <property type="molecule type" value="Genomic_DNA"/>
</dbReference>
<evidence type="ECO:0000259" key="5">
    <source>
        <dbReference type="Pfam" id="PF01258"/>
    </source>
</evidence>
<keyword evidence="1" id="KW-0479">Metal-binding</keyword>
<comment type="caution">
    <text evidence="6">The sequence shown here is derived from an EMBL/GenBank/DDBJ whole genome shotgun (WGS) entry which is preliminary data.</text>
</comment>
<evidence type="ECO:0000313" key="6">
    <source>
        <dbReference type="EMBL" id="MDG0814969.1"/>
    </source>
</evidence>
<dbReference type="PANTHER" id="PTHR33823">
    <property type="entry name" value="RNA POLYMERASE-BINDING TRANSCRIPTION FACTOR DKSA-RELATED"/>
    <property type="match status" value="1"/>
</dbReference>
<evidence type="ECO:0000256" key="3">
    <source>
        <dbReference type="ARBA" id="ARBA00022833"/>
    </source>
</evidence>
<dbReference type="RefSeq" id="WP_277576449.1">
    <property type="nucleotide sequence ID" value="NZ_JANRMI010000001.1"/>
</dbReference>
<dbReference type="SUPFAM" id="SSF109635">
    <property type="entry name" value="DnaK suppressor protein DksA, alpha-hairpin domain"/>
    <property type="match status" value="1"/>
</dbReference>
<dbReference type="InterPro" id="IPR000962">
    <property type="entry name" value="Znf_DskA_TraR"/>
</dbReference>
<name>A0ABT6DGA3_9BACT</name>
<dbReference type="Pfam" id="PF01258">
    <property type="entry name" value="zf-dskA_traR"/>
    <property type="match status" value="1"/>
</dbReference>
<evidence type="ECO:0000256" key="1">
    <source>
        <dbReference type="ARBA" id="ARBA00022723"/>
    </source>
</evidence>
<gene>
    <name evidence="6" type="ORF">NWE73_01250</name>
</gene>
<accession>A0ABT6DGA3</accession>
<dbReference type="Proteomes" id="UP001152321">
    <property type="component" value="Unassembled WGS sequence"/>
</dbReference>
<dbReference type="PROSITE" id="PS01102">
    <property type="entry name" value="ZF_DKSA_1"/>
    <property type="match status" value="1"/>
</dbReference>
<dbReference type="InterPro" id="IPR020458">
    <property type="entry name" value="Znf_DskA_TraR_CS"/>
</dbReference>
<proteinExistence type="predicted"/>
<dbReference type="PANTHER" id="PTHR33823:SF2">
    <property type="entry name" value="RNA POLYMERASE-BINDING TRANSCRIPTION FACTOR DKSA"/>
    <property type="match status" value="1"/>
</dbReference>
<keyword evidence="3" id="KW-0862">Zinc</keyword>
<sequence length="127" mass="14127">MNATELQIKDLENLIGNLKESLLFQKASILNKSHEFKAEQSSVSAHGDEAEIASLDASNNISIHLHERDRTALYSIERALGKISDGTYGQCEACGEMIAARRLQARPFTALCIDCMEEQESHSNIYQ</sequence>
<dbReference type="InterPro" id="IPR037187">
    <property type="entry name" value="DnaK_N"/>
</dbReference>
<feature type="zinc finger region" description="dksA C4-type" evidence="4">
    <location>
        <begin position="91"/>
        <end position="115"/>
    </location>
</feature>
<reference evidence="6" key="1">
    <citation type="submission" date="2022-08" db="EMBL/GenBank/DDBJ databases">
        <title>Novel Bdellovibrio Species Isolated from Svalbard: Designation Bdellovibrio svalbardensis.</title>
        <authorList>
            <person name="Mitchell R.J."/>
            <person name="Choi S.Y."/>
        </authorList>
    </citation>
    <scope>NUCLEOTIDE SEQUENCE</scope>
    <source>
        <strain evidence="6">PAP01</strain>
    </source>
</reference>
<dbReference type="Gene3D" id="1.20.120.910">
    <property type="entry name" value="DksA, coiled-coil domain"/>
    <property type="match status" value="1"/>
</dbReference>
<keyword evidence="7" id="KW-1185">Reference proteome</keyword>
<organism evidence="6 7">
    <name type="scientific">Bdellovibrio svalbardensis</name>
    <dbReference type="NCBI Taxonomy" id="2972972"/>
    <lineage>
        <taxon>Bacteria</taxon>
        <taxon>Pseudomonadati</taxon>
        <taxon>Bdellovibrionota</taxon>
        <taxon>Bdellovibrionia</taxon>
        <taxon>Bdellovibrionales</taxon>
        <taxon>Pseudobdellovibrionaceae</taxon>
        <taxon>Bdellovibrio</taxon>
    </lineage>
</organism>
<protein>
    <submittedName>
        <fullName evidence="6">TraR/DksA family transcriptional regulator</fullName>
    </submittedName>
</protein>
<evidence type="ECO:0000313" key="7">
    <source>
        <dbReference type="Proteomes" id="UP001152321"/>
    </source>
</evidence>